<dbReference type="InterPro" id="IPR037041">
    <property type="entry name" value="Trigger_fac_C_sf"/>
</dbReference>
<evidence type="ECO:0000256" key="2">
    <source>
        <dbReference type="ARBA" id="ARBA00005464"/>
    </source>
</evidence>
<evidence type="ECO:0000256" key="6">
    <source>
        <dbReference type="ARBA" id="ARBA00023186"/>
    </source>
</evidence>
<dbReference type="GO" id="GO:0043022">
    <property type="term" value="F:ribosome binding"/>
    <property type="evidence" value="ECO:0007669"/>
    <property type="project" value="TreeGrafter"/>
</dbReference>
<dbReference type="GO" id="GO:0003755">
    <property type="term" value="F:peptidyl-prolyl cis-trans isomerase activity"/>
    <property type="evidence" value="ECO:0007669"/>
    <property type="project" value="UniProtKB-UniRule"/>
</dbReference>
<evidence type="ECO:0000256" key="9">
    <source>
        <dbReference type="HAMAP-Rule" id="MF_00303"/>
    </source>
</evidence>
<evidence type="ECO:0000256" key="8">
    <source>
        <dbReference type="ARBA" id="ARBA00029986"/>
    </source>
</evidence>
<dbReference type="GO" id="GO:0051083">
    <property type="term" value="P:'de novo' cotranslational protein folding"/>
    <property type="evidence" value="ECO:0007669"/>
    <property type="project" value="TreeGrafter"/>
</dbReference>
<dbReference type="SUPFAM" id="SSF54534">
    <property type="entry name" value="FKBP-like"/>
    <property type="match status" value="1"/>
</dbReference>
<feature type="domain" description="PPIase FKBP-type" evidence="10">
    <location>
        <begin position="163"/>
        <end position="238"/>
    </location>
</feature>
<dbReference type="Pfam" id="PF05698">
    <property type="entry name" value="Trigger_C"/>
    <property type="match status" value="1"/>
</dbReference>
<keyword evidence="9" id="KW-0132">Cell division</keyword>
<comment type="domain">
    <text evidence="9">Consists of 3 domains; the N-terminus binds the ribosome, the middle domain has PPIase activity, while the C-terminus has intrinsic chaperone activity on its own.</text>
</comment>
<evidence type="ECO:0000313" key="13">
    <source>
        <dbReference type="EMBL" id="KKW37082.1"/>
    </source>
</evidence>
<dbReference type="PIRSF" id="PIRSF003095">
    <property type="entry name" value="Trigger_factor"/>
    <property type="match status" value="1"/>
</dbReference>
<gene>
    <name evidence="9" type="primary">tig</name>
    <name evidence="13" type="ORF">UY82_C0002G0003</name>
</gene>
<protein>
    <recommendedName>
        <fullName evidence="4 9">Trigger factor</fullName>
        <shortName evidence="9">TF</shortName>
        <ecNumber evidence="3 9">5.2.1.8</ecNumber>
    </recommendedName>
    <alternativeName>
        <fullName evidence="8 9">PPIase</fullName>
    </alternativeName>
</protein>
<name>A0A0G2A827_9BACT</name>
<evidence type="ECO:0000259" key="12">
    <source>
        <dbReference type="Pfam" id="PF05698"/>
    </source>
</evidence>
<keyword evidence="5 9" id="KW-0697">Rotamase</keyword>
<evidence type="ECO:0000313" key="14">
    <source>
        <dbReference type="Proteomes" id="UP000033865"/>
    </source>
</evidence>
<keyword evidence="9" id="KW-0131">Cell cycle</keyword>
<evidence type="ECO:0000259" key="10">
    <source>
        <dbReference type="Pfam" id="PF00254"/>
    </source>
</evidence>
<dbReference type="InterPro" id="IPR008881">
    <property type="entry name" value="Trigger_fac_ribosome-bd_bac"/>
</dbReference>
<proteinExistence type="inferred from homology"/>
<dbReference type="Gene3D" id="3.10.50.40">
    <property type="match status" value="1"/>
</dbReference>
<comment type="function">
    <text evidence="9">Involved in protein export. Acts as a chaperone by maintaining the newly synthesized protein in an open conformation. Functions as a peptidyl-prolyl cis-trans isomerase.</text>
</comment>
<dbReference type="GO" id="GO:0005737">
    <property type="term" value="C:cytoplasm"/>
    <property type="evidence" value="ECO:0007669"/>
    <property type="project" value="UniProtKB-SubCell"/>
</dbReference>
<dbReference type="SUPFAM" id="SSF109998">
    <property type="entry name" value="Triger factor/SurA peptide-binding domain-like"/>
    <property type="match status" value="1"/>
</dbReference>
<keyword evidence="6 9" id="KW-0143">Chaperone</keyword>
<comment type="similarity">
    <text evidence="2 9">Belongs to the FKBP-type PPIase family. Tig subfamily.</text>
</comment>
<dbReference type="InterPro" id="IPR005215">
    <property type="entry name" value="Trig_fac"/>
</dbReference>
<dbReference type="PANTHER" id="PTHR30560:SF3">
    <property type="entry name" value="TRIGGER FACTOR-LIKE PROTEIN TIG, CHLOROPLASTIC"/>
    <property type="match status" value="1"/>
</dbReference>
<dbReference type="GO" id="GO:0044183">
    <property type="term" value="F:protein folding chaperone"/>
    <property type="evidence" value="ECO:0007669"/>
    <property type="project" value="TreeGrafter"/>
</dbReference>
<evidence type="ECO:0000256" key="3">
    <source>
        <dbReference type="ARBA" id="ARBA00013194"/>
    </source>
</evidence>
<evidence type="ECO:0000256" key="4">
    <source>
        <dbReference type="ARBA" id="ARBA00016902"/>
    </source>
</evidence>
<reference evidence="13 14" key="1">
    <citation type="journal article" date="2015" name="Nature">
        <title>rRNA introns, odd ribosomes, and small enigmatic genomes across a large radiation of phyla.</title>
        <authorList>
            <person name="Brown C.T."/>
            <person name="Hug L.A."/>
            <person name="Thomas B.C."/>
            <person name="Sharon I."/>
            <person name="Castelle C.J."/>
            <person name="Singh A."/>
            <person name="Wilkins M.J."/>
            <person name="Williams K.H."/>
            <person name="Banfield J.F."/>
        </authorList>
    </citation>
    <scope>NUCLEOTIDE SEQUENCE [LARGE SCALE GENOMIC DNA]</scope>
</reference>
<accession>A0A0G2A827</accession>
<dbReference type="EMBL" id="LCRN01000002">
    <property type="protein sequence ID" value="KKW37082.1"/>
    <property type="molecule type" value="Genomic_DNA"/>
</dbReference>
<sequence>MSSTELIKESETRVKLIVTIPPDELTPFLKSAAGEISKEAKIPGFRPGHAPYDEVVKKTGEMAVLEKALDQIIRKTFVKAVLEHKLETISPPEVNVMKLVPGSEVVYEATVSLVPHVKRLADWKTVKIKKNPIIVTDKEIDQALKDLTDMRRKEIRAAAGETIGKTDKVVVDLEMNREGVPIEGGQSKGSFVFMDHESYLPGLQEALLRMKEGEKKTFTILFPSEHFQKHLAGKEVEVTADIKEVFHLERPAIDEELAKSLGFDTLDALRGKLNENIEAEKEREEEVRFERELLERLAEKSEFEETPKNLIENETQKMLRELQYHIASQGLSFDDYLASIKKTIEELETGFEPQAKSRLKIALLLKHIAKEEQISASEEELSKLVSEQAKGVKDRETLNRLHSPEYREYQGNILRNQAVIDLLKKTAMNE</sequence>
<dbReference type="GO" id="GO:0015031">
    <property type="term" value="P:protein transport"/>
    <property type="evidence" value="ECO:0007669"/>
    <property type="project" value="UniProtKB-UniRule"/>
</dbReference>
<evidence type="ECO:0000259" key="11">
    <source>
        <dbReference type="Pfam" id="PF05697"/>
    </source>
</evidence>
<dbReference type="EC" id="5.2.1.8" evidence="3 9"/>
<feature type="domain" description="Trigger factor ribosome-binding bacterial" evidence="11">
    <location>
        <begin position="7"/>
        <end position="147"/>
    </location>
</feature>
<dbReference type="InterPro" id="IPR027304">
    <property type="entry name" value="Trigger_fact/SurA_dom_sf"/>
</dbReference>
<dbReference type="Gene3D" id="3.30.70.1050">
    <property type="entry name" value="Trigger factor ribosome-binding domain"/>
    <property type="match status" value="1"/>
</dbReference>
<feature type="domain" description="Trigger factor C-terminal" evidence="12">
    <location>
        <begin position="265"/>
        <end position="424"/>
    </location>
</feature>
<evidence type="ECO:0000256" key="1">
    <source>
        <dbReference type="ARBA" id="ARBA00000971"/>
    </source>
</evidence>
<comment type="catalytic activity">
    <reaction evidence="1 9">
        <text>[protein]-peptidylproline (omega=180) = [protein]-peptidylproline (omega=0)</text>
        <dbReference type="Rhea" id="RHEA:16237"/>
        <dbReference type="Rhea" id="RHEA-COMP:10747"/>
        <dbReference type="Rhea" id="RHEA-COMP:10748"/>
        <dbReference type="ChEBI" id="CHEBI:83833"/>
        <dbReference type="ChEBI" id="CHEBI:83834"/>
        <dbReference type="EC" id="5.2.1.8"/>
    </reaction>
</comment>
<dbReference type="InterPro" id="IPR046357">
    <property type="entry name" value="PPIase_dom_sf"/>
</dbReference>
<dbReference type="GO" id="GO:0051301">
    <property type="term" value="P:cell division"/>
    <property type="evidence" value="ECO:0007669"/>
    <property type="project" value="UniProtKB-KW"/>
</dbReference>
<dbReference type="GO" id="GO:0043335">
    <property type="term" value="P:protein unfolding"/>
    <property type="evidence" value="ECO:0007669"/>
    <property type="project" value="TreeGrafter"/>
</dbReference>
<comment type="caution">
    <text evidence="13">The sequence shown here is derived from an EMBL/GenBank/DDBJ whole genome shotgun (WGS) entry which is preliminary data.</text>
</comment>
<organism evidence="13 14">
    <name type="scientific">Candidatus Uhrbacteria bacterium GW2011_GWC2_53_7</name>
    <dbReference type="NCBI Taxonomy" id="1618986"/>
    <lineage>
        <taxon>Bacteria</taxon>
        <taxon>Candidatus Uhriibacteriota</taxon>
    </lineage>
</organism>
<comment type="subcellular location">
    <subcellularLocation>
        <location evidence="9">Cytoplasm</location>
    </subcellularLocation>
    <text evidence="9">About half TF is bound to the ribosome near the polypeptide exit tunnel while the other half is free in the cytoplasm.</text>
</comment>
<dbReference type="Proteomes" id="UP000033865">
    <property type="component" value="Unassembled WGS sequence"/>
</dbReference>
<dbReference type="Gene3D" id="1.10.3120.10">
    <property type="entry name" value="Trigger factor, C-terminal domain"/>
    <property type="match status" value="1"/>
</dbReference>
<keyword evidence="9" id="KW-0963">Cytoplasm</keyword>
<evidence type="ECO:0000256" key="5">
    <source>
        <dbReference type="ARBA" id="ARBA00023110"/>
    </source>
</evidence>
<dbReference type="Pfam" id="PF05697">
    <property type="entry name" value="Trigger_N"/>
    <property type="match status" value="1"/>
</dbReference>
<dbReference type="NCBIfam" id="TIGR00115">
    <property type="entry name" value="tig"/>
    <property type="match status" value="1"/>
</dbReference>
<dbReference type="PANTHER" id="PTHR30560">
    <property type="entry name" value="TRIGGER FACTOR CHAPERONE AND PEPTIDYL-PROLYL CIS/TRANS ISOMERASE"/>
    <property type="match status" value="1"/>
</dbReference>
<evidence type="ECO:0000256" key="7">
    <source>
        <dbReference type="ARBA" id="ARBA00023235"/>
    </source>
</evidence>
<dbReference type="Pfam" id="PF00254">
    <property type="entry name" value="FKBP_C"/>
    <property type="match status" value="1"/>
</dbReference>
<dbReference type="InterPro" id="IPR036611">
    <property type="entry name" value="Trigger_fac_ribosome-bd_sf"/>
</dbReference>
<dbReference type="InterPro" id="IPR008880">
    <property type="entry name" value="Trigger_fac_C"/>
</dbReference>
<keyword evidence="7 9" id="KW-0413">Isomerase</keyword>
<dbReference type="HAMAP" id="MF_00303">
    <property type="entry name" value="Trigger_factor_Tig"/>
    <property type="match status" value="1"/>
</dbReference>
<dbReference type="InterPro" id="IPR001179">
    <property type="entry name" value="PPIase_FKBP_dom"/>
</dbReference>
<dbReference type="AlphaFoldDB" id="A0A0G2A827"/>
<dbReference type="SUPFAM" id="SSF102735">
    <property type="entry name" value="Trigger factor ribosome-binding domain"/>
    <property type="match status" value="1"/>
</dbReference>